<dbReference type="Proteomes" id="UP000003165">
    <property type="component" value="Unassembled WGS sequence"/>
</dbReference>
<comment type="caution">
    <text evidence="1">The sequence shown here is derived from an EMBL/GenBank/DDBJ whole genome shotgun (WGS) entry which is preliminary data.</text>
</comment>
<accession>B9Z1N3</accession>
<reference evidence="1 2" key="1">
    <citation type="submission" date="2009-02" db="EMBL/GenBank/DDBJ databases">
        <title>Sequencing of the draft genome and assembly of Lutiella nitroferrum 2002.</title>
        <authorList>
            <consortium name="US DOE Joint Genome Institute (JGI-PGF)"/>
            <person name="Lucas S."/>
            <person name="Copeland A."/>
            <person name="Lapidus A."/>
            <person name="Glavina del Rio T."/>
            <person name="Tice H."/>
            <person name="Bruce D."/>
            <person name="Goodwin L."/>
            <person name="Pitluck S."/>
            <person name="Larimer F."/>
            <person name="Land M.L."/>
            <person name="Hauser L."/>
            <person name="Coates J.D."/>
        </authorList>
    </citation>
    <scope>NUCLEOTIDE SEQUENCE [LARGE SCALE GENOMIC DNA]</scope>
    <source>
        <strain evidence="1 2">2002</strain>
    </source>
</reference>
<proteinExistence type="predicted"/>
<sequence length="47" mass="5242">MNKIVEGDVGELMYPGGPCMLGSHIFRYRSFAWKYTVGLMMPASGRS</sequence>
<protein>
    <submittedName>
        <fullName evidence="1">Uncharacterized protein</fullName>
    </submittedName>
</protein>
<evidence type="ECO:0000313" key="2">
    <source>
        <dbReference type="Proteomes" id="UP000003165"/>
    </source>
</evidence>
<keyword evidence="2" id="KW-1185">Reference proteome</keyword>
<name>B9Z1N3_9NEIS</name>
<gene>
    <name evidence="1" type="ORF">FuraDRAFT_1268</name>
</gene>
<dbReference type="EMBL" id="ACIS01000003">
    <property type="protein sequence ID" value="EEG09328.1"/>
    <property type="molecule type" value="Genomic_DNA"/>
</dbReference>
<dbReference type="AlphaFoldDB" id="B9Z1N3"/>
<organism evidence="1 2">
    <name type="scientific">Pseudogulbenkiania ferrooxidans 2002</name>
    <dbReference type="NCBI Taxonomy" id="279714"/>
    <lineage>
        <taxon>Bacteria</taxon>
        <taxon>Pseudomonadati</taxon>
        <taxon>Pseudomonadota</taxon>
        <taxon>Betaproteobacteria</taxon>
        <taxon>Neisseriales</taxon>
        <taxon>Chromobacteriaceae</taxon>
        <taxon>Pseudogulbenkiania</taxon>
    </lineage>
</organism>
<evidence type="ECO:0000313" key="1">
    <source>
        <dbReference type="EMBL" id="EEG09328.1"/>
    </source>
</evidence>